<evidence type="ECO:0000313" key="2">
    <source>
        <dbReference type="Proteomes" id="UP001164746"/>
    </source>
</evidence>
<dbReference type="EMBL" id="CP111014">
    <property type="protein sequence ID" value="WAQ98254.1"/>
    <property type="molecule type" value="Genomic_DNA"/>
</dbReference>
<protein>
    <submittedName>
        <fullName evidence="1">Uncharacterized protein</fullName>
    </submittedName>
</protein>
<name>A0ABY7DNX9_MYAAR</name>
<gene>
    <name evidence="1" type="ORF">MAR_022627</name>
</gene>
<organism evidence="1 2">
    <name type="scientific">Mya arenaria</name>
    <name type="common">Soft-shell clam</name>
    <dbReference type="NCBI Taxonomy" id="6604"/>
    <lineage>
        <taxon>Eukaryota</taxon>
        <taxon>Metazoa</taxon>
        <taxon>Spiralia</taxon>
        <taxon>Lophotrochozoa</taxon>
        <taxon>Mollusca</taxon>
        <taxon>Bivalvia</taxon>
        <taxon>Autobranchia</taxon>
        <taxon>Heteroconchia</taxon>
        <taxon>Euheterodonta</taxon>
        <taxon>Imparidentia</taxon>
        <taxon>Neoheterodontei</taxon>
        <taxon>Myida</taxon>
        <taxon>Myoidea</taxon>
        <taxon>Myidae</taxon>
        <taxon>Mya</taxon>
    </lineage>
</organism>
<dbReference type="Proteomes" id="UP001164746">
    <property type="component" value="Chromosome 3"/>
</dbReference>
<sequence length="228" mass="25979">MDDLSSENNDYDFNIKKRIFTCHQSFSSSLKKTDPEINNNGNATIARRSSSIVFDRTSQCFIRGEKCDTIWDPNSQRPGRSWSMVETSIDSSHNILKAAEIKNDTSLKSRLRRVSNGSCGSLGSLSLKERLSSQIIGALKLKEEYADYIMTQKKVYKLTELRKREDFGDSVETYRSFYFKILLQIVWPELTFVYQNGKSDLVCSKDVTVGAALRDNKELEQSVHDASD</sequence>
<evidence type="ECO:0000313" key="1">
    <source>
        <dbReference type="EMBL" id="WAQ98254.1"/>
    </source>
</evidence>
<accession>A0ABY7DNX9</accession>
<proteinExistence type="predicted"/>
<keyword evidence="2" id="KW-1185">Reference proteome</keyword>
<reference evidence="1" key="1">
    <citation type="submission" date="2022-11" db="EMBL/GenBank/DDBJ databases">
        <title>Centuries of genome instability and evolution in soft-shell clam transmissible cancer (bioRxiv).</title>
        <authorList>
            <person name="Hart S.F.M."/>
            <person name="Yonemitsu M.A."/>
            <person name="Giersch R.M."/>
            <person name="Beal B.F."/>
            <person name="Arriagada G."/>
            <person name="Davis B.W."/>
            <person name="Ostrander E.A."/>
            <person name="Goff S.P."/>
            <person name="Metzger M.J."/>
        </authorList>
    </citation>
    <scope>NUCLEOTIDE SEQUENCE</scope>
    <source>
        <strain evidence="1">MELC-2E11</strain>
        <tissue evidence="1">Siphon/mantle</tissue>
    </source>
</reference>